<dbReference type="Pfam" id="PF04909">
    <property type="entry name" value="Amidohydro_2"/>
    <property type="match status" value="1"/>
</dbReference>
<proteinExistence type="inferred from homology"/>
<comment type="caution">
    <text evidence="3">The sequence shown here is derived from an EMBL/GenBank/DDBJ whole genome shotgun (WGS) entry which is preliminary data.</text>
</comment>
<dbReference type="Gene3D" id="3.20.20.140">
    <property type="entry name" value="Metal-dependent hydrolases"/>
    <property type="match status" value="1"/>
</dbReference>
<gene>
    <name evidence="3" type="ORF">RNC47_00445</name>
</gene>
<organism evidence="3 4">
    <name type="scientific">Streptomyces millisiae</name>
    <dbReference type="NCBI Taxonomy" id="3075542"/>
    <lineage>
        <taxon>Bacteria</taxon>
        <taxon>Bacillati</taxon>
        <taxon>Actinomycetota</taxon>
        <taxon>Actinomycetes</taxon>
        <taxon>Kitasatosporales</taxon>
        <taxon>Streptomycetaceae</taxon>
        <taxon>Streptomyces</taxon>
    </lineage>
</organism>
<dbReference type="Proteomes" id="UP001183420">
    <property type="component" value="Unassembled WGS sequence"/>
</dbReference>
<dbReference type="InterPro" id="IPR052350">
    <property type="entry name" value="Metallo-dep_Lactonases"/>
</dbReference>
<keyword evidence="4" id="KW-1185">Reference proteome</keyword>
<evidence type="ECO:0000313" key="4">
    <source>
        <dbReference type="Proteomes" id="UP001183420"/>
    </source>
</evidence>
<dbReference type="PANTHER" id="PTHR43569:SF2">
    <property type="entry name" value="AMIDOHYDROLASE-RELATED DOMAIN-CONTAINING PROTEIN"/>
    <property type="match status" value="1"/>
</dbReference>
<accession>A0ABU2LGT9</accession>
<dbReference type="SUPFAM" id="SSF51556">
    <property type="entry name" value="Metallo-dependent hydrolases"/>
    <property type="match status" value="1"/>
</dbReference>
<name>A0ABU2LGT9_9ACTN</name>
<dbReference type="InterPro" id="IPR032466">
    <property type="entry name" value="Metal_Hydrolase"/>
</dbReference>
<evidence type="ECO:0000313" key="3">
    <source>
        <dbReference type="EMBL" id="MDT0316799.1"/>
    </source>
</evidence>
<sequence>MTPRIDAHHHVWDLARRPHHWLDGPESAAIRRTFGLGDLAGQAAAAGVTGTVLVQVLPDLAETAEFLALAAGSELVAGVVGWVDLTEGDAVTERLAALRSGPGGELLVGVRHLVQGEPDDRWLCRPDVRRGLAAVAAAGLSYDLLVLPHQLPAAVDTVRALPGLSFVLDHLAKPPIAAGVTHPWAGLLRELAGAPNVYAKLSGLVTEADHAGWTVAALRPYAETALAAFGPGRLMFGSDWPVCLLAASYGEVVAAAEDLTAALTPAERAEVFGGVAARAYRLPAAPAG</sequence>
<dbReference type="RefSeq" id="WP_311594533.1">
    <property type="nucleotide sequence ID" value="NZ_JAVREM010000001.1"/>
</dbReference>
<dbReference type="EMBL" id="JAVREM010000001">
    <property type="protein sequence ID" value="MDT0316799.1"/>
    <property type="molecule type" value="Genomic_DNA"/>
</dbReference>
<dbReference type="PANTHER" id="PTHR43569">
    <property type="entry name" value="AMIDOHYDROLASE"/>
    <property type="match status" value="1"/>
</dbReference>
<evidence type="ECO:0000259" key="2">
    <source>
        <dbReference type="Pfam" id="PF04909"/>
    </source>
</evidence>
<protein>
    <submittedName>
        <fullName evidence="3">Amidohydrolase family protein</fullName>
    </submittedName>
</protein>
<dbReference type="InterPro" id="IPR006680">
    <property type="entry name" value="Amidohydro-rel"/>
</dbReference>
<comment type="similarity">
    <text evidence="1">Belongs to the metallo-dependent hydrolases superfamily.</text>
</comment>
<evidence type="ECO:0000256" key="1">
    <source>
        <dbReference type="ARBA" id="ARBA00038310"/>
    </source>
</evidence>
<feature type="domain" description="Amidohydrolase-related" evidence="2">
    <location>
        <begin position="5"/>
        <end position="282"/>
    </location>
</feature>
<reference evidence="4" key="1">
    <citation type="submission" date="2023-07" db="EMBL/GenBank/DDBJ databases">
        <title>30 novel species of actinomycetes from the DSMZ collection.</title>
        <authorList>
            <person name="Nouioui I."/>
        </authorList>
    </citation>
    <scope>NUCLEOTIDE SEQUENCE [LARGE SCALE GENOMIC DNA]</scope>
    <source>
        <strain evidence="4">DSM 44918</strain>
    </source>
</reference>